<evidence type="ECO:0000259" key="15">
    <source>
        <dbReference type="PROSITE" id="PS50011"/>
    </source>
</evidence>
<dbReference type="GO" id="GO:0004672">
    <property type="term" value="F:protein kinase activity"/>
    <property type="evidence" value="ECO:0007669"/>
    <property type="project" value="InterPro"/>
</dbReference>
<keyword evidence="3" id="KW-0808">Transferase</keyword>
<comment type="subcellular location">
    <subcellularLocation>
        <location evidence="1">Membrane</location>
        <topology evidence="1">Single-pass type I membrane protein</topology>
    </subcellularLocation>
</comment>
<gene>
    <name evidence="16" type="ORF">FCM35_KLT05498</name>
</gene>
<keyword evidence="5 14" id="KW-0732">Signal</keyword>
<evidence type="ECO:0000313" key="16">
    <source>
        <dbReference type="EMBL" id="KAF3330167.1"/>
    </source>
</evidence>
<evidence type="ECO:0000256" key="14">
    <source>
        <dbReference type="SAM" id="SignalP"/>
    </source>
</evidence>
<dbReference type="InterPro" id="IPR011009">
    <property type="entry name" value="Kinase-like_dom_sf"/>
</dbReference>
<keyword evidence="10 13" id="KW-0472">Membrane</keyword>
<reference evidence="16" key="1">
    <citation type="submission" date="2020-01" db="EMBL/GenBank/DDBJ databases">
        <title>Genome sequence of Kobresia littledalei, the first chromosome-level genome in the family Cyperaceae.</title>
        <authorList>
            <person name="Qu G."/>
        </authorList>
    </citation>
    <scope>NUCLEOTIDE SEQUENCE</scope>
    <source>
        <strain evidence="16">C.B.Clarke</strain>
        <tissue evidence="16">Leaf</tissue>
    </source>
</reference>
<evidence type="ECO:0000256" key="10">
    <source>
        <dbReference type="ARBA" id="ARBA00023136"/>
    </source>
</evidence>
<dbReference type="Pfam" id="PF08263">
    <property type="entry name" value="LRRNT_2"/>
    <property type="match status" value="1"/>
</dbReference>
<dbReference type="InterPro" id="IPR013210">
    <property type="entry name" value="LRR_N_plant-typ"/>
</dbReference>
<evidence type="ECO:0000256" key="11">
    <source>
        <dbReference type="ARBA" id="ARBA00023170"/>
    </source>
</evidence>
<evidence type="ECO:0000256" key="1">
    <source>
        <dbReference type="ARBA" id="ARBA00004479"/>
    </source>
</evidence>
<dbReference type="PANTHER" id="PTHR48056:SF40">
    <property type="entry name" value="LEUCINE-RICH REPEAT RECEPTOR-LIKE TYROSINE-PROTEIN KINASE PXC3"/>
    <property type="match status" value="1"/>
</dbReference>
<keyword evidence="8" id="KW-0067">ATP-binding</keyword>
<comment type="caution">
    <text evidence="16">The sequence shown here is derived from an EMBL/GenBank/DDBJ whole genome shotgun (WGS) entry which is preliminary data.</text>
</comment>
<accession>A0A833R022</accession>
<dbReference type="Pfam" id="PF07714">
    <property type="entry name" value="PK_Tyr_Ser-Thr"/>
    <property type="match status" value="1"/>
</dbReference>
<proteinExistence type="predicted"/>
<dbReference type="InterPro" id="IPR003591">
    <property type="entry name" value="Leu-rich_rpt_typical-subtyp"/>
</dbReference>
<dbReference type="EMBL" id="SWLB01000014">
    <property type="protein sequence ID" value="KAF3330167.1"/>
    <property type="molecule type" value="Genomic_DNA"/>
</dbReference>
<feature type="domain" description="Protein kinase" evidence="15">
    <location>
        <begin position="613"/>
        <end position="893"/>
    </location>
</feature>
<evidence type="ECO:0000256" key="2">
    <source>
        <dbReference type="ARBA" id="ARBA00022614"/>
    </source>
</evidence>
<evidence type="ECO:0000313" key="17">
    <source>
        <dbReference type="Proteomes" id="UP000623129"/>
    </source>
</evidence>
<evidence type="ECO:0000256" key="3">
    <source>
        <dbReference type="ARBA" id="ARBA00022679"/>
    </source>
</evidence>
<evidence type="ECO:0000256" key="6">
    <source>
        <dbReference type="ARBA" id="ARBA00022737"/>
    </source>
</evidence>
<dbReference type="OrthoDB" id="676979at2759"/>
<evidence type="ECO:0000256" key="13">
    <source>
        <dbReference type="SAM" id="Phobius"/>
    </source>
</evidence>
<dbReference type="AlphaFoldDB" id="A0A833R022"/>
<dbReference type="FunFam" id="3.80.10.10:FF:000095">
    <property type="entry name" value="LRR receptor-like serine/threonine-protein kinase GSO1"/>
    <property type="match status" value="2"/>
</dbReference>
<feature type="signal peptide" evidence="14">
    <location>
        <begin position="1"/>
        <end position="24"/>
    </location>
</feature>
<dbReference type="PANTHER" id="PTHR48056">
    <property type="entry name" value="LRR RECEPTOR-LIKE SERINE/THREONINE-PROTEIN KINASE-RELATED"/>
    <property type="match status" value="1"/>
</dbReference>
<feature type="chain" id="PRO_5032531944" evidence="14">
    <location>
        <begin position="25"/>
        <end position="893"/>
    </location>
</feature>
<dbReference type="FunFam" id="3.30.200.20:FF:000454">
    <property type="entry name" value="Leucine-rich repeat receptor-like tyrosine-protein kinase PXC3"/>
    <property type="match status" value="1"/>
</dbReference>
<dbReference type="Pfam" id="PF13855">
    <property type="entry name" value="LRR_8"/>
    <property type="match status" value="2"/>
</dbReference>
<dbReference type="InterPro" id="IPR000719">
    <property type="entry name" value="Prot_kinase_dom"/>
</dbReference>
<dbReference type="InterPro" id="IPR001611">
    <property type="entry name" value="Leu-rich_rpt"/>
</dbReference>
<dbReference type="Pfam" id="PF00560">
    <property type="entry name" value="LRR_1"/>
    <property type="match status" value="4"/>
</dbReference>
<dbReference type="InterPro" id="IPR032675">
    <property type="entry name" value="LRR_dom_sf"/>
</dbReference>
<dbReference type="Gene3D" id="1.10.510.10">
    <property type="entry name" value="Transferase(Phosphotransferase) domain 1"/>
    <property type="match status" value="1"/>
</dbReference>
<keyword evidence="2" id="KW-0433">Leucine-rich repeat</keyword>
<sequence>MADAISLFFSSLLLTTTFLSLSQAQLDDQATMAALQKELSVLDWDSNQPDYCTWRGVICTGTGTNQSQSVQELNLSHRSLRGNLTLVSQLKSLKKLDLSSNSFNGPIPSSIGGILALEFLDLSMNHFEGVIPSSFGSLSSLISLNLSNNFLSGGIPEGLKNLENLQELQLSGNNLTGSIPDWVGNFSNLRVFSAYENGFTGFIPKNLGSVSNLEVLNLHSNQLEGEIPASIFKSGLLQVLILTVNGLSGSIPDSVGNCKGLSNLRIGNNRLTGRIPTSIGDVSSLTYFEADNNNLSGEIVEEFALCSNLTLLNLASNGLTGMVPDKLGDLKNLQELIVSDNGLSGKFPKSILRCRNLSKLDLSYNKFTGPLPENLCNISRLQFLVLDHNSFNGFIPGGIGNCIRLLELQMGSNYFTGAIPPEIGKIRNLQIALNLSFNQLEGALPRELGKLDKLVSLDVSSNQISGPIPQEIKGMMSLIEVNFSNNRLTGPIPAFGPFQKSPQSSFTGNSELCGDPLGSTCRPNYGSDYDDGLDGHKVSYKIVLVVVGSGVTVFAVVSLVVGLFMLTEKKEKEAKAKMAIQEIIEPPQILVANVFVESLRQAVDFDTCVKATLKEANKVSNGTFSTSFKAVMPSGLVISVKKLKSVDRTVTHHQNKMLREVERLSNLTHKNLIRPIGYVIYDDVALLLHHYMPNGTLLQLIHDVGAAMKEPDWQCRLSIAIGVAEGLAFLHQIATIHLDVCSGNIFLDSNFNAFLGEIEISKLLDPSKGTASISAVAGSFGYIPPEYAYTMQVTVPGNVYSFGVVLFEILTSKLPVDECFEEGVDLVKWVHGASARGETPEQIMDARLSTVSFAWRKQMLAVLKVAMLCTDRTPAKRPKMKKVIEMLNEAKDS</sequence>
<dbReference type="GO" id="GO:0033612">
    <property type="term" value="F:receptor serine/threonine kinase binding"/>
    <property type="evidence" value="ECO:0007669"/>
    <property type="project" value="TreeGrafter"/>
</dbReference>
<dbReference type="GO" id="GO:0016020">
    <property type="term" value="C:membrane"/>
    <property type="evidence" value="ECO:0007669"/>
    <property type="project" value="UniProtKB-SubCell"/>
</dbReference>
<dbReference type="InterPro" id="IPR001245">
    <property type="entry name" value="Ser-Thr/Tyr_kinase_cat_dom"/>
</dbReference>
<dbReference type="InterPro" id="IPR050647">
    <property type="entry name" value="Plant_LRR-RLKs"/>
</dbReference>
<dbReference type="Gene3D" id="3.80.10.10">
    <property type="entry name" value="Ribonuclease Inhibitor"/>
    <property type="match status" value="3"/>
</dbReference>
<dbReference type="PROSITE" id="PS50011">
    <property type="entry name" value="PROTEIN_KINASE_DOM"/>
    <property type="match status" value="1"/>
</dbReference>
<keyword evidence="12" id="KW-0325">Glycoprotein</keyword>
<evidence type="ECO:0000256" key="7">
    <source>
        <dbReference type="ARBA" id="ARBA00022741"/>
    </source>
</evidence>
<evidence type="ECO:0000256" key="9">
    <source>
        <dbReference type="ARBA" id="ARBA00022989"/>
    </source>
</evidence>
<dbReference type="FunFam" id="1.10.510.10:FF:000388">
    <property type="entry name" value="Leucine-rich repeat receptor-like tyrosine-protein kinase PXC3"/>
    <property type="match status" value="1"/>
</dbReference>
<keyword evidence="9 13" id="KW-1133">Transmembrane helix</keyword>
<evidence type="ECO:0000256" key="4">
    <source>
        <dbReference type="ARBA" id="ARBA00022692"/>
    </source>
</evidence>
<keyword evidence="16" id="KW-0418">Kinase</keyword>
<evidence type="ECO:0000256" key="5">
    <source>
        <dbReference type="ARBA" id="ARBA00022729"/>
    </source>
</evidence>
<protein>
    <submittedName>
        <fullName evidence="16">Leucine-rich repeat receptor-like tyrosine-protein kinase</fullName>
    </submittedName>
</protein>
<name>A0A833R022_9POAL</name>
<dbReference type="Gene3D" id="3.30.200.20">
    <property type="entry name" value="Phosphorylase Kinase, domain 1"/>
    <property type="match status" value="1"/>
</dbReference>
<dbReference type="GO" id="GO:0005524">
    <property type="term" value="F:ATP binding"/>
    <property type="evidence" value="ECO:0007669"/>
    <property type="project" value="UniProtKB-KW"/>
</dbReference>
<dbReference type="SMART" id="SM00369">
    <property type="entry name" value="LRR_TYP"/>
    <property type="match status" value="8"/>
</dbReference>
<keyword evidence="6" id="KW-0677">Repeat</keyword>
<keyword evidence="11 16" id="KW-0675">Receptor</keyword>
<organism evidence="16 17">
    <name type="scientific">Carex littledalei</name>
    <dbReference type="NCBI Taxonomy" id="544730"/>
    <lineage>
        <taxon>Eukaryota</taxon>
        <taxon>Viridiplantae</taxon>
        <taxon>Streptophyta</taxon>
        <taxon>Embryophyta</taxon>
        <taxon>Tracheophyta</taxon>
        <taxon>Spermatophyta</taxon>
        <taxon>Magnoliopsida</taxon>
        <taxon>Liliopsida</taxon>
        <taxon>Poales</taxon>
        <taxon>Cyperaceae</taxon>
        <taxon>Cyperoideae</taxon>
        <taxon>Cariceae</taxon>
        <taxon>Carex</taxon>
        <taxon>Carex subgen. Euthyceras</taxon>
    </lineage>
</organism>
<keyword evidence="7" id="KW-0547">Nucleotide-binding</keyword>
<keyword evidence="4 13" id="KW-0812">Transmembrane</keyword>
<dbReference type="SUPFAM" id="SSF56112">
    <property type="entry name" value="Protein kinase-like (PK-like)"/>
    <property type="match status" value="1"/>
</dbReference>
<dbReference type="Proteomes" id="UP000623129">
    <property type="component" value="Unassembled WGS sequence"/>
</dbReference>
<evidence type="ECO:0000256" key="8">
    <source>
        <dbReference type="ARBA" id="ARBA00022840"/>
    </source>
</evidence>
<keyword evidence="17" id="KW-1185">Reference proteome</keyword>
<feature type="transmembrane region" description="Helical" evidence="13">
    <location>
        <begin position="542"/>
        <end position="566"/>
    </location>
</feature>
<evidence type="ECO:0000256" key="12">
    <source>
        <dbReference type="ARBA" id="ARBA00023180"/>
    </source>
</evidence>
<dbReference type="SUPFAM" id="SSF52058">
    <property type="entry name" value="L domain-like"/>
    <property type="match status" value="2"/>
</dbReference>